<protein>
    <submittedName>
        <fullName evidence="1">Uncharacterized protein</fullName>
    </submittedName>
</protein>
<keyword evidence="2" id="KW-1185">Reference proteome</keyword>
<dbReference type="Proteomes" id="UP000184121">
    <property type="component" value="Unassembled WGS sequence"/>
</dbReference>
<gene>
    <name evidence="1" type="ORF">SAMN05444366_2809</name>
</gene>
<sequence>MLLSCQRKEQIKKSFVTFEFESWNLVENYIVKYSGGDTIYLKHIFPGKENLLTVLSESEKEDLLESLKESDFYYSKDYWNSSVDDGQTYKFKIEHLNRKKDSILIHEGKGPKKLYELAEKFKKLIEGKKFENK</sequence>
<reference evidence="2" key="1">
    <citation type="submission" date="2016-11" db="EMBL/GenBank/DDBJ databases">
        <authorList>
            <person name="Varghese N."/>
            <person name="Submissions S."/>
        </authorList>
    </citation>
    <scope>NUCLEOTIDE SEQUENCE [LARGE SCALE GENOMIC DNA]</scope>
    <source>
        <strain evidence="2">DSM 1811</strain>
    </source>
</reference>
<accession>A0A1M7HNP7</accession>
<name>A0A1M7HNP7_9FLAO</name>
<dbReference type="STRING" id="29534.SAMN05444366_2809"/>
<organism evidence="1 2">
    <name type="scientific">Flavobacterium saccharophilum</name>
    <dbReference type="NCBI Taxonomy" id="29534"/>
    <lineage>
        <taxon>Bacteria</taxon>
        <taxon>Pseudomonadati</taxon>
        <taxon>Bacteroidota</taxon>
        <taxon>Flavobacteriia</taxon>
        <taxon>Flavobacteriales</taxon>
        <taxon>Flavobacteriaceae</taxon>
        <taxon>Flavobacterium</taxon>
    </lineage>
</organism>
<dbReference type="EMBL" id="FRBY01000004">
    <property type="protein sequence ID" value="SHM30136.1"/>
    <property type="molecule type" value="Genomic_DNA"/>
</dbReference>
<dbReference type="AlphaFoldDB" id="A0A1M7HNP7"/>
<evidence type="ECO:0000313" key="1">
    <source>
        <dbReference type="EMBL" id="SHM30136.1"/>
    </source>
</evidence>
<proteinExistence type="predicted"/>
<evidence type="ECO:0000313" key="2">
    <source>
        <dbReference type="Proteomes" id="UP000184121"/>
    </source>
</evidence>